<gene>
    <name evidence="3" type="ORF">SAMN06265218_12140</name>
</gene>
<dbReference type="RefSeq" id="WP_142715852.1">
    <property type="nucleotide sequence ID" value="NZ_FXTH01000021.1"/>
</dbReference>
<evidence type="ECO:0000313" key="4">
    <source>
        <dbReference type="Proteomes" id="UP000317593"/>
    </source>
</evidence>
<sequence length="330" mass="38727">MRQDITTYRYRLDASSKKFQCPQCRKKRFVRYKDYQTSKYIDDEYGRCDREGSCGYFKDPYRNGYGQEDDSYWHQGSVLKAEPQRIDHIPQKFFTASLKGYNQNYFIQYLHSLFDREVVQELINTYHIGTSKHWDGATVFWQIDIQGRIRTGKVMLYDTYGRRVKDPYPHINWVHSLLYESYNLQQCLYGEHLLTDDKRIPVAIVESEKTAIISSAYFPEFTWLAAGSKSNLKPELCKCLMGRSVTLFPDLGAYQDWQEKAKSLSYFCDIRVSDILEASTDSNDKEEGYDLADYLIQYKVDEFLKAAESINTNVEVVLNEKGYPASWDDL</sequence>
<dbReference type="Pfam" id="PF19898">
    <property type="entry name" value="DUF6371"/>
    <property type="match status" value="1"/>
</dbReference>
<keyword evidence="4" id="KW-1185">Reference proteome</keyword>
<feature type="domain" description="DUF6371" evidence="1">
    <location>
        <begin position="104"/>
        <end position="251"/>
    </location>
</feature>
<feature type="domain" description="Zinc beta-ribbon finger putative" evidence="2">
    <location>
        <begin position="8"/>
        <end position="62"/>
    </location>
</feature>
<dbReference type="OrthoDB" id="1068350at2"/>
<dbReference type="EMBL" id="FXTH01000021">
    <property type="protein sequence ID" value="SMO89982.1"/>
    <property type="molecule type" value="Genomic_DNA"/>
</dbReference>
<organism evidence="3 4">
    <name type="scientific">Fodinibius sediminis</name>
    <dbReference type="NCBI Taxonomy" id="1214077"/>
    <lineage>
        <taxon>Bacteria</taxon>
        <taxon>Pseudomonadati</taxon>
        <taxon>Balneolota</taxon>
        <taxon>Balneolia</taxon>
        <taxon>Balneolales</taxon>
        <taxon>Balneolaceae</taxon>
        <taxon>Fodinibius</taxon>
    </lineage>
</organism>
<protein>
    <submittedName>
        <fullName evidence="3">Uncharacterized protein</fullName>
    </submittedName>
</protein>
<dbReference type="InterPro" id="IPR045951">
    <property type="entry name" value="DUF6371"/>
</dbReference>
<accession>A0A521F1A0</accession>
<dbReference type="Proteomes" id="UP000317593">
    <property type="component" value="Unassembled WGS sequence"/>
</dbReference>
<reference evidence="3 4" key="1">
    <citation type="submission" date="2017-05" db="EMBL/GenBank/DDBJ databases">
        <authorList>
            <person name="Varghese N."/>
            <person name="Submissions S."/>
        </authorList>
    </citation>
    <scope>NUCLEOTIDE SEQUENCE [LARGE SCALE GENOMIC DNA]</scope>
    <source>
        <strain evidence="3 4">DSM 21194</strain>
    </source>
</reference>
<name>A0A521F1A0_9BACT</name>
<proteinExistence type="predicted"/>
<dbReference type="InterPro" id="IPR047731">
    <property type="entry name" value="Zinc_ribbon_put"/>
</dbReference>
<dbReference type="AlphaFoldDB" id="A0A521F1A0"/>
<evidence type="ECO:0000313" key="3">
    <source>
        <dbReference type="EMBL" id="SMO89982.1"/>
    </source>
</evidence>
<evidence type="ECO:0000259" key="2">
    <source>
        <dbReference type="Pfam" id="PF21957"/>
    </source>
</evidence>
<dbReference type="NCBIfam" id="NF040506">
    <property type="entry name" value="PG0870_Nterm"/>
    <property type="match status" value="1"/>
</dbReference>
<evidence type="ECO:0000259" key="1">
    <source>
        <dbReference type="Pfam" id="PF19898"/>
    </source>
</evidence>
<dbReference type="Pfam" id="PF21957">
    <property type="entry name" value="Zn_ribbon_16"/>
    <property type="match status" value="1"/>
</dbReference>